<protein>
    <submittedName>
        <fullName evidence="2">Uncharacterized protein</fullName>
    </submittedName>
</protein>
<reference evidence="2 3" key="1">
    <citation type="submission" date="2020-05" db="EMBL/GenBank/DDBJ databases">
        <title>WGS assembly of Panicum virgatum.</title>
        <authorList>
            <person name="Lovell J.T."/>
            <person name="Jenkins J."/>
            <person name="Shu S."/>
            <person name="Juenger T.E."/>
            <person name="Schmutz J."/>
        </authorList>
    </citation>
    <scope>NUCLEOTIDE SEQUENCE [LARGE SCALE GENOMIC DNA]</scope>
    <source>
        <strain evidence="3">cv. AP13</strain>
    </source>
</reference>
<evidence type="ECO:0000313" key="3">
    <source>
        <dbReference type="Proteomes" id="UP000823388"/>
    </source>
</evidence>
<proteinExistence type="predicted"/>
<name>A0A8T0UP76_PANVG</name>
<evidence type="ECO:0000256" key="1">
    <source>
        <dbReference type="SAM" id="MobiDB-lite"/>
    </source>
</evidence>
<sequence>MTPPPIDAPSSLATPPPPDALRPNSHPLPDLHRRGVARPACAARSCPQGRRSGGRALRPADPAAARRGGRARPPSSAPGRAACGAAGRPACRAPSAQDWARRADPAACGGGGAGPRQAARAARRRLWGAASGARSQRRWLGSAPSRG</sequence>
<dbReference type="Proteomes" id="UP000823388">
    <property type="component" value="Chromosome 3K"/>
</dbReference>
<feature type="compositionally biased region" description="Low complexity" evidence="1">
    <location>
        <begin position="54"/>
        <end position="96"/>
    </location>
</feature>
<comment type="caution">
    <text evidence="2">The sequence shown here is derived from an EMBL/GenBank/DDBJ whole genome shotgun (WGS) entry which is preliminary data.</text>
</comment>
<feature type="region of interest" description="Disordered" evidence="1">
    <location>
        <begin position="1"/>
        <end position="147"/>
    </location>
</feature>
<dbReference type="AlphaFoldDB" id="A0A8T0UP76"/>
<accession>A0A8T0UP76</accession>
<evidence type="ECO:0000313" key="2">
    <source>
        <dbReference type="EMBL" id="KAG2626232.1"/>
    </source>
</evidence>
<organism evidence="2 3">
    <name type="scientific">Panicum virgatum</name>
    <name type="common">Blackwell switchgrass</name>
    <dbReference type="NCBI Taxonomy" id="38727"/>
    <lineage>
        <taxon>Eukaryota</taxon>
        <taxon>Viridiplantae</taxon>
        <taxon>Streptophyta</taxon>
        <taxon>Embryophyta</taxon>
        <taxon>Tracheophyta</taxon>
        <taxon>Spermatophyta</taxon>
        <taxon>Magnoliopsida</taxon>
        <taxon>Liliopsida</taxon>
        <taxon>Poales</taxon>
        <taxon>Poaceae</taxon>
        <taxon>PACMAD clade</taxon>
        <taxon>Panicoideae</taxon>
        <taxon>Panicodae</taxon>
        <taxon>Paniceae</taxon>
        <taxon>Panicinae</taxon>
        <taxon>Panicum</taxon>
        <taxon>Panicum sect. Hiantes</taxon>
    </lineage>
</organism>
<gene>
    <name evidence="2" type="ORF">PVAP13_3KG331227</name>
</gene>
<keyword evidence="3" id="KW-1185">Reference proteome</keyword>
<dbReference type="EMBL" id="CM029041">
    <property type="protein sequence ID" value="KAG2626232.1"/>
    <property type="molecule type" value="Genomic_DNA"/>
</dbReference>